<dbReference type="Pfam" id="PF17313">
    <property type="entry name" value="DUF5359"/>
    <property type="match status" value="1"/>
</dbReference>
<gene>
    <name evidence="2" type="ORF">P0Y55_06365</name>
</gene>
<organism evidence="2 3">
    <name type="scientific">Candidatus Cohnella colombiensis</name>
    <dbReference type="NCBI Taxonomy" id="3121368"/>
    <lineage>
        <taxon>Bacteria</taxon>
        <taxon>Bacillati</taxon>
        <taxon>Bacillota</taxon>
        <taxon>Bacilli</taxon>
        <taxon>Bacillales</taxon>
        <taxon>Paenibacillaceae</taxon>
        <taxon>Cohnella</taxon>
    </lineage>
</organism>
<name>A0AA95EZR7_9BACL</name>
<evidence type="ECO:0000313" key="2">
    <source>
        <dbReference type="EMBL" id="WEK55667.1"/>
    </source>
</evidence>
<dbReference type="Proteomes" id="UP001178662">
    <property type="component" value="Chromosome"/>
</dbReference>
<keyword evidence="1" id="KW-0812">Transmembrane</keyword>
<accession>A0AA95EZR7</accession>
<dbReference type="InterPro" id="IPR035281">
    <property type="entry name" value="DUF5359"/>
</dbReference>
<dbReference type="AlphaFoldDB" id="A0AA95EZR7"/>
<evidence type="ECO:0000256" key="1">
    <source>
        <dbReference type="SAM" id="Phobius"/>
    </source>
</evidence>
<reference evidence="2" key="1">
    <citation type="submission" date="2023-03" db="EMBL/GenBank/DDBJ databases">
        <title>Andean soil-derived lignocellulolytic bacterial consortium as a source of novel taxa and putative plastic-active enzymes.</title>
        <authorList>
            <person name="Diaz-Garcia L."/>
            <person name="Chuvochina M."/>
            <person name="Feuerriegel G."/>
            <person name="Bunk B."/>
            <person name="Sproer C."/>
            <person name="Streit W.R."/>
            <person name="Rodriguez L.M."/>
            <person name="Overmann J."/>
            <person name="Jimenez D.J."/>
        </authorList>
    </citation>
    <scope>NUCLEOTIDE SEQUENCE</scope>
    <source>
        <strain evidence="2">MAG 2441</strain>
    </source>
</reference>
<evidence type="ECO:0000313" key="3">
    <source>
        <dbReference type="Proteomes" id="UP001178662"/>
    </source>
</evidence>
<protein>
    <submittedName>
        <fullName evidence="2">DUF5359 family protein</fullName>
    </submittedName>
</protein>
<feature type="transmembrane region" description="Helical" evidence="1">
    <location>
        <begin position="25"/>
        <end position="44"/>
    </location>
</feature>
<dbReference type="EMBL" id="CP119317">
    <property type="protein sequence ID" value="WEK55667.1"/>
    <property type="molecule type" value="Genomic_DNA"/>
</dbReference>
<keyword evidence="1" id="KW-0472">Membrane</keyword>
<sequence length="69" mass="7953">MKNRASNSDNPEPNFTAWSERVERYIVRVIVVLTVLLCLSQLMLQFPSVRRLISSTERTEGVPFPYISP</sequence>
<keyword evidence="3" id="KW-1185">Reference proteome</keyword>
<keyword evidence="1" id="KW-1133">Transmembrane helix</keyword>
<proteinExistence type="predicted"/>